<gene>
    <name evidence="5" type="ORF">ENE75_10320</name>
</gene>
<evidence type="ECO:0000313" key="6">
    <source>
        <dbReference type="Proteomes" id="UP000288178"/>
    </source>
</evidence>
<dbReference type="GO" id="GO:0016791">
    <property type="term" value="F:phosphatase activity"/>
    <property type="evidence" value="ECO:0007669"/>
    <property type="project" value="TreeGrafter"/>
</dbReference>
<dbReference type="PANTHER" id="PTHR48100">
    <property type="entry name" value="BROAD-SPECIFICITY PHOSPHATASE YOR283W-RELATED"/>
    <property type="match status" value="1"/>
</dbReference>
<name>A0A437JYQ8_9BURK</name>
<accession>A0A437JYQ8</accession>
<dbReference type="SUPFAM" id="SSF53254">
    <property type="entry name" value="Phosphoglycerate mutase-like"/>
    <property type="match status" value="1"/>
</dbReference>
<evidence type="ECO:0000313" key="5">
    <source>
        <dbReference type="EMBL" id="RVT52796.1"/>
    </source>
</evidence>
<evidence type="ECO:0000256" key="3">
    <source>
        <dbReference type="PIRSR" id="PIRSR613078-1"/>
    </source>
</evidence>
<dbReference type="PANTHER" id="PTHR48100:SF1">
    <property type="entry name" value="HISTIDINE PHOSPHATASE FAMILY PROTEIN-RELATED"/>
    <property type="match status" value="1"/>
</dbReference>
<feature type="binding site" evidence="4">
    <location>
        <begin position="12"/>
        <end position="19"/>
    </location>
    <ligand>
        <name>substrate</name>
    </ligand>
</feature>
<dbReference type="InterPro" id="IPR029033">
    <property type="entry name" value="His_PPase_superfam"/>
</dbReference>
<dbReference type="Gene3D" id="3.40.50.1240">
    <property type="entry name" value="Phosphoglycerate mutase-like"/>
    <property type="match status" value="1"/>
</dbReference>
<protein>
    <submittedName>
        <fullName evidence="5">Histidine phosphatase family protein</fullName>
    </submittedName>
</protein>
<dbReference type="InterPro" id="IPR001345">
    <property type="entry name" value="PG/BPGM_mutase_AS"/>
</dbReference>
<keyword evidence="1" id="KW-0324">Glycolysis</keyword>
<dbReference type="SMART" id="SM00855">
    <property type="entry name" value="PGAM"/>
    <property type="match status" value="1"/>
</dbReference>
<proteinExistence type="predicted"/>
<dbReference type="InterPro" id="IPR050275">
    <property type="entry name" value="PGM_Phosphatase"/>
</dbReference>
<sequence>MPTAPTELLLIRHGETDHNRQGRFQGQVDVPLNATGLAQAERLAQRLRHEPLDVLVSSDLSRARGTAEPLRALRGGFDLATDAAWREQAFGVLEGLVVAEARLSHPEAFAAWWAHTPDSAPPGGESPAAFHARVVAALEALAHAHAGARVAVFTHGGVLDMVWRTVHGLPLAGPRECVIPNTGINRLRWVDGRLELVQWADAAHLD</sequence>
<keyword evidence="6" id="KW-1185">Reference proteome</keyword>
<reference evidence="5 6" key="1">
    <citation type="submission" date="2019-01" db="EMBL/GenBank/DDBJ databases">
        <authorList>
            <person name="Chen W.-M."/>
        </authorList>
    </citation>
    <scope>NUCLEOTIDE SEQUENCE [LARGE SCALE GENOMIC DNA]</scope>
    <source>
        <strain evidence="5 6">ICH-3</strain>
    </source>
</reference>
<feature type="active site" description="Tele-phosphohistidine intermediate" evidence="3">
    <location>
        <position position="13"/>
    </location>
</feature>
<dbReference type="EMBL" id="SACT01000002">
    <property type="protein sequence ID" value="RVT52796.1"/>
    <property type="molecule type" value="Genomic_DNA"/>
</dbReference>
<dbReference type="Pfam" id="PF00300">
    <property type="entry name" value="His_Phos_1"/>
    <property type="match status" value="1"/>
</dbReference>
<dbReference type="RefSeq" id="WP_128198168.1">
    <property type="nucleotide sequence ID" value="NZ_SACT01000002.1"/>
</dbReference>
<feature type="active site" description="Proton donor/acceptor" evidence="3">
    <location>
        <position position="87"/>
    </location>
</feature>
<dbReference type="AlphaFoldDB" id="A0A437JYQ8"/>
<dbReference type="PROSITE" id="PS00175">
    <property type="entry name" value="PG_MUTASE"/>
    <property type="match status" value="1"/>
</dbReference>
<dbReference type="OrthoDB" id="9783269at2"/>
<evidence type="ECO:0000256" key="2">
    <source>
        <dbReference type="ARBA" id="ARBA00023235"/>
    </source>
</evidence>
<dbReference type="GO" id="GO:0005737">
    <property type="term" value="C:cytoplasm"/>
    <property type="evidence" value="ECO:0007669"/>
    <property type="project" value="TreeGrafter"/>
</dbReference>
<dbReference type="Proteomes" id="UP000288178">
    <property type="component" value="Unassembled WGS sequence"/>
</dbReference>
<keyword evidence="2" id="KW-0413">Isomerase</keyword>
<evidence type="ECO:0000256" key="4">
    <source>
        <dbReference type="PIRSR" id="PIRSR613078-2"/>
    </source>
</evidence>
<dbReference type="CDD" id="cd07067">
    <property type="entry name" value="HP_PGM_like"/>
    <property type="match status" value="1"/>
</dbReference>
<feature type="binding site" evidence="4">
    <location>
        <position position="62"/>
    </location>
    <ligand>
        <name>substrate</name>
    </ligand>
</feature>
<organism evidence="5 6">
    <name type="scientific">Rubrivivax albus</name>
    <dbReference type="NCBI Taxonomy" id="2499835"/>
    <lineage>
        <taxon>Bacteria</taxon>
        <taxon>Pseudomonadati</taxon>
        <taxon>Pseudomonadota</taxon>
        <taxon>Betaproteobacteria</taxon>
        <taxon>Burkholderiales</taxon>
        <taxon>Sphaerotilaceae</taxon>
        <taxon>Rubrivivax</taxon>
    </lineage>
</organism>
<evidence type="ECO:0000256" key="1">
    <source>
        <dbReference type="ARBA" id="ARBA00023152"/>
    </source>
</evidence>
<comment type="caution">
    <text evidence="5">The sequence shown here is derived from an EMBL/GenBank/DDBJ whole genome shotgun (WGS) entry which is preliminary data.</text>
</comment>
<dbReference type="InterPro" id="IPR013078">
    <property type="entry name" value="His_Pase_superF_clade-1"/>
</dbReference>